<dbReference type="InterPro" id="IPR052189">
    <property type="entry name" value="L-asp_N-monooxygenase_NS-form"/>
</dbReference>
<organism evidence="5 6">
    <name type="scientific">Frigoriglobus tundricola</name>
    <dbReference type="NCBI Taxonomy" id="2774151"/>
    <lineage>
        <taxon>Bacteria</taxon>
        <taxon>Pseudomonadati</taxon>
        <taxon>Planctomycetota</taxon>
        <taxon>Planctomycetia</taxon>
        <taxon>Gemmatales</taxon>
        <taxon>Gemmataceae</taxon>
        <taxon>Frigoriglobus</taxon>
    </lineage>
</organism>
<gene>
    <name evidence="5" type="ORF">FTUN_8139</name>
</gene>
<protein>
    <recommendedName>
        <fullName evidence="4">FAD-dependent urate hydroxylase HpyO/Asp monooxygenase CreE-like FAD/NAD(P)-binding domain-containing protein</fullName>
    </recommendedName>
</protein>
<evidence type="ECO:0000259" key="4">
    <source>
        <dbReference type="Pfam" id="PF13454"/>
    </source>
</evidence>
<dbReference type="InterPro" id="IPR038732">
    <property type="entry name" value="HpyO/CreE_NAD-binding"/>
</dbReference>
<feature type="cross-link" description="3'-(S-cysteinyl)-tyrosine (Cys-Tyr)" evidence="2">
    <location>
        <begin position="91"/>
        <end position="152"/>
    </location>
</feature>
<dbReference type="Gene3D" id="3.50.50.60">
    <property type="entry name" value="FAD/NAD(P)-binding domain"/>
    <property type="match status" value="1"/>
</dbReference>
<dbReference type="Pfam" id="PF13454">
    <property type="entry name" value="NAD_binding_9"/>
    <property type="match status" value="1"/>
</dbReference>
<dbReference type="GO" id="GO:0005506">
    <property type="term" value="F:iron ion binding"/>
    <property type="evidence" value="ECO:0007669"/>
    <property type="project" value="InterPro"/>
</dbReference>
<dbReference type="Gene3D" id="2.60.120.10">
    <property type="entry name" value="Jelly Rolls"/>
    <property type="match status" value="1"/>
</dbReference>
<dbReference type="PANTHER" id="PTHR40254">
    <property type="entry name" value="BLR0577 PROTEIN"/>
    <property type="match status" value="1"/>
</dbReference>
<feature type="binding site" evidence="3">
    <location>
        <position position="84"/>
    </location>
    <ligand>
        <name>Fe cation</name>
        <dbReference type="ChEBI" id="CHEBI:24875"/>
        <note>catalytic</note>
    </ligand>
</feature>
<proteinExistence type="inferred from homology"/>
<dbReference type="SUPFAM" id="SSF51905">
    <property type="entry name" value="FAD/NAD(P)-binding domain"/>
    <property type="match status" value="1"/>
</dbReference>
<dbReference type="InterPro" id="IPR011051">
    <property type="entry name" value="RmlC_Cupin_sf"/>
</dbReference>
<dbReference type="PANTHER" id="PTHR40254:SF1">
    <property type="entry name" value="BLR0577 PROTEIN"/>
    <property type="match status" value="1"/>
</dbReference>
<comment type="similarity">
    <text evidence="1">Belongs to the cysteine dioxygenase family.</text>
</comment>
<keyword evidence="3" id="KW-0408">Iron</keyword>
<evidence type="ECO:0000256" key="1">
    <source>
        <dbReference type="ARBA" id="ARBA00006622"/>
    </source>
</evidence>
<dbReference type="InterPro" id="IPR036188">
    <property type="entry name" value="FAD/NAD-bd_sf"/>
</dbReference>
<keyword evidence="6" id="KW-1185">Reference proteome</keyword>
<keyword evidence="3" id="KW-0479">Metal-binding</keyword>
<dbReference type="SUPFAM" id="SSF51182">
    <property type="entry name" value="RmlC-like cupins"/>
    <property type="match status" value="1"/>
</dbReference>
<dbReference type="EMBL" id="CP053452">
    <property type="protein sequence ID" value="QJX00509.1"/>
    <property type="molecule type" value="Genomic_DNA"/>
</dbReference>
<dbReference type="GO" id="GO:0016702">
    <property type="term" value="F:oxidoreductase activity, acting on single donors with incorporation of molecular oxygen, incorporation of two atoms of oxygen"/>
    <property type="evidence" value="ECO:0007669"/>
    <property type="project" value="InterPro"/>
</dbReference>
<dbReference type="Pfam" id="PF05995">
    <property type="entry name" value="CDO_I"/>
    <property type="match status" value="1"/>
</dbReference>
<dbReference type="AlphaFoldDB" id="A0A6M5Z2P0"/>
<evidence type="ECO:0000256" key="3">
    <source>
        <dbReference type="PIRSR" id="PIRSR610300-51"/>
    </source>
</evidence>
<dbReference type="InterPro" id="IPR014710">
    <property type="entry name" value="RmlC-like_jellyroll"/>
</dbReference>
<keyword evidence="2" id="KW-0883">Thioether bond</keyword>
<accession>A0A6M5Z2P0</accession>
<reference evidence="6" key="1">
    <citation type="submission" date="2020-05" db="EMBL/GenBank/DDBJ databases">
        <title>Frigoriglobus tundricola gen. nov., sp. nov., a psychrotolerant cellulolytic planctomycete of the family Gemmataceae with two divergent copies of 16S rRNA gene.</title>
        <authorList>
            <person name="Kulichevskaya I.S."/>
            <person name="Ivanova A.A."/>
            <person name="Naumoff D.G."/>
            <person name="Beletsky A.V."/>
            <person name="Rijpstra W.I.C."/>
            <person name="Sinninghe Damste J.S."/>
            <person name="Mardanov A.V."/>
            <person name="Ravin N.V."/>
            <person name="Dedysh S.N."/>
        </authorList>
    </citation>
    <scope>NUCLEOTIDE SEQUENCE [LARGE SCALE GENOMIC DNA]</scope>
    <source>
        <strain evidence="6">PL17</strain>
    </source>
</reference>
<feature type="domain" description="FAD-dependent urate hydroxylase HpyO/Asp monooxygenase CreE-like FAD/NAD(P)-binding" evidence="4">
    <location>
        <begin position="182"/>
        <end position="326"/>
    </location>
</feature>
<dbReference type="InterPro" id="IPR010300">
    <property type="entry name" value="CDO_1"/>
</dbReference>
<evidence type="ECO:0000256" key="2">
    <source>
        <dbReference type="PIRSR" id="PIRSR610300-50"/>
    </source>
</evidence>
<feature type="binding site" evidence="3">
    <location>
        <position position="135"/>
    </location>
    <ligand>
        <name>Fe cation</name>
        <dbReference type="ChEBI" id="CHEBI:24875"/>
        <note>catalytic</note>
    </ligand>
</feature>
<evidence type="ECO:0000313" key="6">
    <source>
        <dbReference type="Proteomes" id="UP000503447"/>
    </source>
</evidence>
<dbReference type="CDD" id="cd10548">
    <property type="entry name" value="cupin_CDO"/>
    <property type="match status" value="1"/>
</dbReference>
<sequence>MYHKLMTTHSPRLNDLISRLDDLGRDATLAGIAESLTTAALTAEDVAPFVRSNPAMYHRARVVQRGHYELLVMTWLPGQASEPHDHTGAVCALQVIRGAAVEGEYSVAPDGFADLEYESLVRTGQVTAGQDGGVHTVRNPSASDLLVTVHVYAPPLGEVRRYTCRPGSSVPRPRSDGPTALVVGAGFSGTMTAAHLLRCAPQLNVVLAERRGSLGEGVAYGTRDAAHLLNVPAARMSAWPDRPTDFLEWARRRDPAVHPTDFLPRQWYGDYLRDTLRSTARQSRGRLDLILGEVRRVARHPDGGWMAHFDHGPSFRADVVVLAIGHRPPSDPLRGVWAGPRDRFIPDPWRPFAVGTVPADEPVAILGSGLTAVDTVLSLCQTPRSAPITLISRKGLLPHAHATAPVTPQDLAAFVNELLGTGPSPRAAALSCGIHRRARKLIADGGDWRSVVDGLRPHTARLWQALSPSERSRFLSRLRPFWEAHRHRMAPQVADRLAELRRSGLVELVAGQVVGTQASPDNVRLDIAPRRGGPLVSRAVGWVINCTGPAPSNRPEANPVIGSLLIHGWLTRDELSLGLEVAPDGQAVGANGTAVTDLFVVGTLRKPQTWESTAVPELRLQAADVAARIANRYPADVGL</sequence>
<feature type="binding site" evidence="3">
    <location>
        <position position="86"/>
    </location>
    <ligand>
        <name>Fe cation</name>
        <dbReference type="ChEBI" id="CHEBI:24875"/>
        <note>catalytic</note>
    </ligand>
</feature>
<name>A0A6M5Z2P0_9BACT</name>
<dbReference type="KEGG" id="ftj:FTUN_8139"/>
<evidence type="ECO:0000313" key="5">
    <source>
        <dbReference type="EMBL" id="QJX00509.1"/>
    </source>
</evidence>
<dbReference type="Proteomes" id="UP000503447">
    <property type="component" value="Chromosome"/>
</dbReference>